<sequence>MIPVPIRASLAPMLLAVLVAMPAAAQEPPPPPVDTTLGQQAARTATYQAMSSFNDFIYGVAFGGGIAAGGLLAAASLVTEPIIHFLHETAWGEVAPPADADAAMRRVPVRAATYSLANAGRVFASSWLITGNPVVALGMVAFNAVGDSIVYAANDAAWLHFGQSQAPAVGSAGAP</sequence>
<evidence type="ECO:0000313" key="4">
    <source>
        <dbReference type="Proteomes" id="UP000278222"/>
    </source>
</evidence>
<gene>
    <name evidence="3" type="ORF">EDC65_1542</name>
</gene>
<keyword evidence="4" id="KW-1185">Reference proteome</keyword>
<feature type="signal peptide" evidence="2">
    <location>
        <begin position="1"/>
        <end position="25"/>
    </location>
</feature>
<dbReference type="EMBL" id="RJKX01000013">
    <property type="protein sequence ID" value="ROP99755.1"/>
    <property type="molecule type" value="Genomic_DNA"/>
</dbReference>
<comment type="caution">
    <text evidence="3">The sequence shown here is derived from an EMBL/GenBank/DDBJ whole genome shotgun (WGS) entry which is preliminary data.</text>
</comment>
<organism evidence="3 4">
    <name type="scientific">Stella humosa</name>
    <dbReference type="NCBI Taxonomy" id="94"/>
    <lineage>
        <taxon>Bacteria</taxon>
        <taxon>Pseudomonadati</taxon>
        <taxon>Pseudomonadota</taxon>
        <taxon>Alphaproteobacteria</taxon>
        <taxon>Rhodospirillales</taxon>
        <taxon>Stellaceae</taxon>
        <taxon>Stella</taxon>
    </lineage>
</organism>
<evidence type="ECO:0000256" key="1">
    <source>
        <dbReference type="SAM" id="Phobius"/>
    </source>
</evidence>
<dbReference type="Proteomes" id="UP000278222">
    <property type="component" value="Unassembled WGS sequence"/>
</dbReference>
<dbReference type="OrthoDB" id="197461at2"/>
<keyword evidence="1" id="KW-0472">Membrane</keyword>
<keyword evidence="1" id="KW-0812">Transmembrane</keyword>
<reference evidence="3 4" key="1">
    <citation type="submission" date="2018-11" db="EMBL/GenBank/DDBJ databases">
        <title>Genomic Encyclopedia of Type Strains, Phase IV (KMG-IV): sequencing the most valuable type-strain genomes for metagenomic binning, comparative biology and taxonomic classification.</title>
        <authorList>
            <person name="Goeker M."/>
        </authorList>
    </citation>
    <scope>NUCLEOTIDE SEQUENCE [LARGE SCALE GENOMIC DNA]</scope>
    <source>
        <strain evidence="3 4">DSM 5900</strain>
    </source>
</reference>
<keyword evidence="2" id="KW-0732">Signal</keyword>
<feature type="transmembrane region" description="Helical" evidence="1">
    <location>
        <begin position="56"/>
        <end position="78"/>
    </location>
</feature>
<protein>
    <submittedName>
        <fullName evidence="3">Putative membrane protein DUF2061</fullName>
    </submittedName>
</protein>
<keyword evidence="1" id="KW-1133">Transmembrane helix</keyword>
<evidence type="ECO:0000313" key="3">
    <source>
        <dbReference type="EMBL" id="ROP99755.1"/>
    </source>
</evidence>
<dbReference type="RefSeq" id="WP_123689110.1">
    <property type="nucleotide sequence ID" value="NZ_AP019700.1"/>
</dbReference>
<feature type="chain" id="PRO_5017970830" evidence="2">
    <location>
        <begin position="26"/>
        <end position="175"/>
    </location>
</feature>
<proteinExistence type="predicted"/>
<accession>A0A3N1MF03</accession>
<evidence type="ECO:0000256" key="2">
    <source>
        <dbReference type="SAM" id="SignalP"/>
    </source>
</evidence>
<name>A0A3N1MF03_9PROT</name>
<dbReference type="AlphaFoldDB" id="A0A3N1MF03"/>